<dbReference type="PROSITE" id="PS50195">
    <property type="entry name" value="PX"/>
    <property type="match status" value="1"/>
</dbReference>
<dbReference type="CDD" id="cd06093">
    <property type="entry name" value="PX_domain"/>
    <property type="match status" value="1"/>
</dbReference>
<accession>A0A9W6TWU9</accession>
<dbReference type="EMBL" id="BSXW01000395">
    <property type="protein sequence ID" value="GMF21116.1"/>
    <property type="molecule type" value="Genomic_DNA"/>
</dbReference>
<dbReference type="OrthoDB" id="1278353at2759"/>
<dbReference type="Pfam" id="PF00787">
    <property type="entry name" value="PX"/>
    <property type="match status" value="1"/>
</dbReference>
<sequence length="199" mass="21890">MGCVQSSTNNQLRISGLVFSVTELSIAKRPGGPDVGPIRASPGKVERLSGGSTPGESDAESELAAKPKRLPVGVIVFSVVKVIANEDGVIFYVFSGTSSEEPTNEVIISKRFSNFKALHTQISELMANERNVPLDQQHLFETHPALPELPQSNAWTYLRGRSNEKLLEEREEQFTRILNAISRHPVAFQSKPFTDFLLA</sequence>
<proteinExistence type="predicted"/>
<evidence type="ECO:0000259" key="2">
    <source>
        <dbReference type="PROSITE" id="PS50195"/>
    </source>
</evidence>
<dbReference type="GO" id="GO:0035091">
    <property type="term" value="F:phosphatidylinositol binding"/>
    <property type="evidence" value="ECO:0007669"/>
    <property type="project" value="InterPro"/>
</dbReference>
<comment type="caution">
    <text evidence="3">The sequence shown here is derived from an EMBL/GenBank/DDBJ whole genome shotgun (WGS) entry which is preliminary data.</text>
</comment>
<dbReference type="InterPro" id="IPR001683">
    <property type="entry name" value="PX_dom"/>
</dbReference>
<keyword evidence="4" id="KW-1185">Reference proteome</keyword>
<feature type="domain" description="PX" evidence="2">
    <location>
        <begin position="70"/>
        <end position="199"/>
    </location>
</feature>
<name>A0A9W6TWU9_9STRA</name>
<dbReference type="AlphaFoldDB" id="A0A9W6TWU9"/>
<evidence type="ECO:0000313" key="3">
    <source>
        <dbReference type="EMBL" id="GMF21116.1"/>
    </source>
</evidence>
<evidence type="ECO:0000256" key="1">
    <source>
        <dbReference type="SAM" id="MobiDB-lite"/>
    </source>
</evidence>
<reference evidence="3" key="1">
    <citation type="submission" date="2023-04" db="EMBL/GenBank/DDBJ databases">
        <title>Phytophthora lilii NBRC 32176.</title>
        <authorList>
            <person name="Ichikawa N."/>
            <person name="Sato H."/>
            <person name="Tonouchi N."/>
        </authorList>
    </citation>
    <scope>NUCLEOTIDE SEQUENCE</scope>
    <source>
        <strain evidence="3">NBRC 32176</strain>
    </source>
</reference>
<protein>
    <submittedName>
        <fullName evidence="3">Unnamed protein product</fullName>
    </submittedName>
</protein>
<gene>
    <name evidence="3" type="ORF">Plil01_000829900</name>
</gene>
<organism evidence="3 4">
    <name type="scientific">Phytophthora lilii</name>
    <dbReference type="NCBI Taxonomy" id="2077276"/>
    <lineage>
        <taxon>Eukaryota</taxon>
        <taxon>Sar</taxon>
        <taxon>Stramenopiles</taxon>
        <taxon>Oomycota</taxon>
        <taxon>Peronosporomycetes</taxon>
        <taxon>Peronosporales</taxon>
        <taxon>Peronosporaceae</taxon>
        <taxon>Phytophthora</taxon>
    </lineage>
</organism>
<evidence type="ECO:0000313" key="4">
    <source>
        <dbReference type="Proteomes" id="UP001165083"/>
    </source>
</evidence>
<dbReference type="Gene3D" id="3.30.1520.10">
    <property type="entry name" value="Phox-like domain"/>
    <property type="match status" value="1"/>
</dbReference>
<dbReference type="Proteomes" id="UP001165083">
    <property type="component" value="Unassembled WGS sequence"/>
</dbReference>
<feature type="region of interest" description="Disordered" evidence="1">
    <location>
        <begin position="31"/>
        <end position="64"/>
    </location>
</feature>
<dbReference type="InterPro" id="IPR036871">
    <property type="entry name" value="PX_dom_sf"/>
</dbReference>
<dbReference type="SUPFAM" id="SSF64268">
    <property type="entry name" value="PX domain"/>
    <property type="match status" value="1"/>
</dbReference>